<gene>
    <name evidence="2" type="ORF">HYG86_17530</name>
</gene>
<keyword evidence="3" id="KW-1185">Reference proteome</keyword>
<accession>A0A7G9WCN5</accession>
<keyword evidence="1" id="KW-1133">Transmembrane helix</keyword>
<keyword evidence="1" id="KW-0472">Membrane</keyword>
<dbReference type="KEGG" id="acae:HYG86_17530"/>
<dbReference type="Proteomes" id="UP000516160">
    <property type="component" value="Chromosome"/>
</dbReference>
<evidence type="ECO:0000313" key="2">
    <source>
        <dbReference type="EMBL" id="QNO16447.1"/>
    </source>
</evidence>
<protein>
    <submittedName>
        <fullName evidence="2">Uncharacterized protein</fullName>
    </submittedName>
</protein>
<dbReference type="RefSeq" id="WP_213166840.1">
    <property type="nucleotide sequence ID" value="NZ_CP058559.1"/>
</dbReference>
<dbReference type="AlphaFoldDB" id="A0A7G9WCN5"/>
<keyword evidence="1" id="KW-0812">Transmembrane</keyword>
<evidence type="ECO:0000256" key="1">
    <source>
        <dbReference type="SAM" id="Phobius"/>
    </source>
</evidence>
<proteinExistence type="predicted"/>
<reference evidence="2 3" key="1">
    <citation type="submission" date="2020-07" db="EMBL/GenBank/DDBJ databases">
        <title>Alkalicella. sp. LB2 genome.</title>
        <authorList>
            <person name="Postec A."/>
            <person name="Quemeneur M."/>
        </authorList>
    </citation>
    <scope>NUCLEOTIDE SEQUENCE [LARGE SCALE GENOMIC DNA]</scope>
    <source>
        <strain evidence="2 3">LB2</strain>
    </source>
</reference>
<dbReference type="EMBL" id="CP058559">
    <property type="protein sequence ID" value="QNO16447.1"/>
    <property type="molecule type" value="Genomic_DNA"/>
</dbReference>
<name>A0A7G9WCN5_ALKCA</name>
<feature type="transmembrane region" description="Helical" evidence="1">
    <location>
        <begin position="12"/>
        <end position="32"/>
    </location>
</feature>
<organism evidence="2 3">
    <name type="scientific">Alkalicella caledoniensis</name>
    <dbReference type="NCBI Taxonomy" id="2731377"/>
    <lineage>
        <taxon>Bacteria</taxon>
        <taxon>Bacillati</taxon>
        <taxon>Bacillota</taxon>
        <taxon>Clostridia</taxon>
        <taxon>Eubacteriales</taxon>
        <taxon>Proteinivoracaceae</taxon>
        <taxon>Alkalicella</taxon>
    </lineage>
</organism>
<evidence type="ECO:0000313" key="3">
    <source>
        <dbReference type="Proteomes" id="UP000516160"/>
    </source>
</evidence>
<sequence length="188" mass="20896">MLKKISLSSYLLGVFTTMIIFAIILVSMGIYYTKSGISVTIGVKDIPAVIKEEVVSIVEYQLPLYINELKAEIPYIIDTEMTGKMENASIKLGDVEYPLPADSIKAIEDVFKGQVQVAMLKLLEGLDETIIAENMSKDVELKFVDFMDGNINNRVFTLNPIRPLKIPVTVSLSYEEEDAIPVVINATD</sequence>